<protein>
    <recommendedName>
        <fullName evidence="7">Ferrochelatase</fullName>
        <ecNumber evidence="7">4.98.1.1</ecNumber>
    </recommendedName>
    <alternativeName>
        <fullName evidence="7">Heme synthase</fullName>
    </alternativeName>
    <alternativeName>
        <fullName evidence="7">Protoheme ferro-lyase</fullName>
    </alternativeName>
</protein>
<comment type="caution">
    <text evidence="9">The sequence shown here is derived from an EMBL/GenBank/DDBJ whole genome shotgun (WGS) entry which is preliminary data.</text>
</comment>
<evidence type="ECO:0000256" key="4">
    <source>
        <dbReference type="ARBA" id="ARBA00023239"/>
    </source>
</evidence>
<comment type="function">
    <text evidence="7">Catalyzes the ferrous insertion into protoporphyrin IX.</text>
</comment>
<comment type="subcellular location">
    <subcellularLocation>
        <location evidence="7">Cytoplasm</location>
    </subcellularLocation>
</comment>
<evidence type="ECO:0000256" key="3">
    <source>
        <dbReference type="ARBA" id="ARBA00023133"/>
    </source>
</evidence>
<reference evidence="10" key="2">
    <citation type="journal article" date="2016" name="Genome Announc.">
        <title>Draft Genome Sequences of Two Novel Amoeba-Resistant Intranuclear Bacteria, 'Candidatus Berkiella cookevillensis' and 'Candidatus Berkiella aquae'.</title>
        <authorList>
            <person name="Mehari Y.T."/>
            <person name="Arivett B.A."/>
            <person name="Farone A.L."/>
            <person name="Gunderson J.H."/>
            <person name="Farone M.B."/>
        </authorList>
    </citation>
    <scope>NUCLEOTIDE SEQUENCE</scope>
    <source>
        <strain evidence="10">CC99</strain>
    </source>
</reference>
<keyword evidence="7" id="KW-0963">Cytoplasm</keyword>
<dbReference type="InterPro" id="IPR001015">
    <property type="entry name" value="Ferrochelatase"/>
</dbReference>
<dbReference type="UniPathway" id="UPA00252">
    <property type="reaction ID" value="UER00325"/>
</dbReference>
<evidence type="ECO:0000256" key="2">
    <source>
        <dbReference type="ARBA" id="ARBA00023004"/>
    </source>
</evidence>
<sequence length="365" mass="40299">MPISKKTGILLINVGTPASPDTASVRKYLAEFLMDKRVVSMPTLLRFCLVYGLILPFRSSKSAHAYQSVWDENKGSPLLSISQSFTEKLQQHLGEKYVVALGMRYGSPSIATALDTLRAQQVDKIIVAPLYPQYASATTSSAFEAVFDGLKQQSIFPVLKTIDAFYYRQEYIQAKANVIRPFLKEKWDSILFSYHGLPFAQVKQSEANTPVNCDKNLACPTINKVNRNCYRAQCYQTTELLAKALGLAASDYGVSFQSRVGKNRWIGPDTESALKTLIQQGKKNVLVVCPSFVADCLETLEEISLRAKELWLSLGGESLTAIPCLNDSPEWVASFAKIILSESIDSMHFAQPLSAAISVTVSDLA</sequence>
<feature type="binding site" evidence="7">
    <location>
        <position position="298"/>
    </location>
    <ligand>
        <name>Fe(2+)</name>
        <dbReference type="ChEBI" id="CHEBI:29033"/>
    </ligand>
</feature>
<organism evidence="9">
    <name type="scientific">Candidatus Berkiella cookevillensis</name>
    <dbReference type="NCBI Taxonomy" id="437022"/>
    <lineage>
        <taxon>Bacteria</taxon>
        <taxon>Pseudomonadati</taxon>
        <taxon>Pseudomonadota</taxon>
        <taxon>Gammaproteobacteria</taxon>
        <taxon>Candidatus Berkiellales</taxon>
        <taxon>Candidatus Berkiellaceae</taxon>
        <taxon>Candidatus Berkiella</taxon>
    </lineage>
</organism>
<dbReference type="EMBL" id="LKHV01000015">
    <property type="protein sequence ID" value="KRG17498.1"/>
    <property type="molecule type" value="Genomic_DNA"/>
</dbReference>
<keyword evidence="5 7" id="KW-0627">Porphyrin biosynthesis</keyword>
<dbReference type="GO" id="GO:0005737">
    <property type="term" value="C:cytoplasm"/>
    <property type="evidence" value="ECO:0007669"/>
    <property type="project" value="UniProtKB-SubCell"/>
</dbReference>
<dbReference type="AlphaFoldDB" id="A0A0Q9YJ53"/>
<dbReference type="CDD" id="cd00419">
    <property type="entry name" value="Ferrochelatase_C"/>
    <property type="match status" value="1"/>
</dbReference>
<evidence type="ECO:0000256" key="7">
    <source>
        <dbReference type="HAMAP-Rule" id="MF_00323"/>
    </source>
</evidence>
<evidence type="ECO:0000256" key="6">
    <source>
        <dbReference type="ARBA" id="ARBA00024536"/>
    </source>
</evidence>
<evidence type="ECO:0000256" key="5">
    <source>
        <dbReference type="ARBA" id="ARBA00023244"/>
    </source>
</evidence>
<evidence type="ECO:0000256" key="8">
    <source>
        <dbReference type="RuleBase" id="RU004185"/>
    </source>
</evidence>
<keyword evidence="11" id="KW-1185">Reference proteome</keyword>
<keyword evidence="7" id="KW-0479">Metal-binding</keyword>
<accession>A0A0Q9YJ53</accession>
<dbReference type="GO" id="GO:0004325">
    <property type="term" value="F:ferrochelatase activity"/>
    <property type="evidence" value="ECO:0007669"/>
    <property type="project" value="UniProtKB-UniRule"/>
</dbReference>
<evidence type="ECO:0000313" key="11">
    <source>
        <dbReference type="Proteomes" id="UP000051494"/>
    </source>
</evidence>
<dbReference type="PATRIC" id="fig|1590042.3.peg.2296"/>
<dbReference type="RefSeq" id="WP_083477403.1">
    <property type="nucleotide sequence ID" value="NZ_LKHV02000001.1"/>
</dbReference>
<gene>
    <name evidence="7 9" type="primary">hemH</name>
    <name evidence="10" type="ORF">CC99x_003710</name>
    <name evidence="9" type="ORF">CC99x_02242</name>
</gene>
<dbReference type="EC" id="4.98.1.1" evidence="7"/>
<dbReference type="Proteomes" id="UP000051494">
    <property type="component" value="Unassembled WGS sequence"/>
</dbReference>
<evidence type="ECO:0000313" key="9">
    <source>
        <dbReference type="EMBL" id="KRG17498.1"/>
    </source>
</evidence>
<feature type="binding site" evidence="7">
    <location>
        <position position="195"/>
    </location>
    <ligand>
        <name>Fe(2+)</name>
        <dbReference type="ChEBI" id="CHEBI:29033"/>
    </ligand>
</feature>
<keyword evidence="4 7" id="KW-0456">Lyase</keyword>
<dbReference type="EMBL" id="LKHV02000001">
    <property type="protein sequence ID" value="MCS5708004.1"/>
    <property type="molecule type" value="Genomic_DNA"/>
</dbReference>
<dbReference type="SUPFAM" id="SSF53800">
    <property type="entry name" value="Chelatase"/>
    <property type="match status" value="1"/>
</dbReference>
<keyword evidence="3 7" id="KW-0350">Heme biosynthesis</keyword>
<evidence type="ECO:0000313" key="10">
    <source>
        <dbReference type="EMBL" id="MCS5708004.1"/>
    </source>
</evidence>
<dbReference type="OrthoDB" id="9809741at2"/>
<dbReference type="Gene3D" id="3.40.50.1400">
    <property type="match status" value="2"/>
</dbReference>
<name>A0A0Q9YJ53_9GAMM</name>
<proteinExistence type="inferred from homology"/>
<reference evidence="10" key="3">
    <citation type="submission" date="2021-06" db="EMBL/GenBank/DDBJ databases">
        <title>Genomic Description and Analysis of Intracellular Bacteria, Candidatus Berkiella cookevillensis and Candidatus Berkiella aquae.</title>
        <authorList>
            <person name="Kidane D.T."/>
            <person name="Mehari Y.T."/>
            <person name="Rice F.C."/>
            <person name="Arivett B.A."/>
            <person name="Farone A.L."/>
            <person name="Berk S.G."/>
            <person name="Farone M.B."/>
        </authorList>
    </citation>
    <scope>NUCLEOTIDE SEQUENCE</scope>
    <source>
        <strain evidence="10">CC99</strain>
    </source>
</reference>
<evidence type="ECO:0000256" key="1">
    <source>
        <dbReference type="ARBA" id="ARBA00007718"/>
    </source>
</evidence>
<dbReference type="STRING" id="437022.CC99x_02242"/>
<dbReference type="Pfam" id="PF00762">
    <property type="entry name" value="Ferrochelatase"/>
    <property type="match status" value="1"/>
</dbReference>
<comment type="pathway">
    <text evidence="7">Porphyrin-containing compound metabolism; protoheme biosynthesis; protoheme from protoporphyrin-IX: step 1/1.</text>
</comment>
<dbReference type="PANTHER" id="PTHR11108">
    <property type="entry name" value="FERROCHELATASE"/>
    <property type="match status" value="1"/>
</dbReference>
<keyword evidence="2 7" id="KW-0408">Iron</keyword>
<dbReference type="CDD" id="cd03411">
    <property type="entry name" value="Ferrochelatase_N"/>
    <property type="match status" value="1"/>
</dbReference>
<comment type="catalytic activity">
    <reaction evidence="6">
        <text>Fe-coproporphyrin III + 2 H(+) = coproporphyrin III + Fe(2+)</text>
        <dbReference type="Rhea" id="RHEA:49572"/>
        <dbReference type="ChEBI" id="CHEBI:15378"/>
        <dbReference type="ChEBI" id="CHEBI:29033"/>
        <dbReference type="ChEBI" id="CHEBI:68438"/>
        <dbReference type="ChEBI" id="CHEBI:131725"/>
        <dbReference type="EC" id="4.99.1.9"/>
    </reaction>
    <physiologicalReaction direction="right-to-left" evidence="6">
        <dbReference type="Rhea" id="RHEA:49574"/>
    </physiologicalReaction>
</comment>
<comment type="catalytic activity">
    <reaction evidence="7">
        <text>heme b + 2 H(+) = protoporphyrin IX + Fe(2+)</text>
        <dbReference type="Rhea" id="RHEA:22584"/>
        <dbReference type="ChEBI" id="CHEBI:15378"/>
        <dbReference type="ChEBI" id="CHEBI:29033"/>
        <dbReference type="ChEBI" id="CHEBI:57306"/>
        <dbReference type="ChEBI" id="CHEBI:60344"/>
        <dbReference type="EC" id="4.98.1.1"/>
    </reaction>
</comment>
<dbReference type="NCBIfam" id="TIGR00109">
    <property type="entry name" value="hemH"/>
    <property type="match status" value="1"/>
</dbReference>
<dbReference type="InterPro" id="IPR033644">
    <property type="entry name" value="Ferrochelatase_C"/>
</dbReference>
<dbReference type="GO" id="GO:0006783">
    <property type="term" value="P:heme biosynthetic process"/>
    <property type="evidence" value="ECO:0007669"/>
    <property type="project" value="UniProtKB-UniRule"/>
</dbReference>
<dbReference type="InterPro" id="IPR033659">
    <property type="entry name" value="Ferrochelatase_N"/>
</dbReference>
<dbReference type="HAMAP" id="MF_00323">
    <property type="entry name" value="Ferrochelatase"/>
    <property type="match status" value="1"/>
</dbReference>
<reference evidence="9" key="1">
    <citation type="submission" date="2015-09" db="EMBL/GenBank/DDBJ databases">
        <title>Draft Genome Sequences of Two Novel Amoeba-resistant Intranuclear Bacteria, Candidatus Berkiella cookevillensis and Candidatus Berkiella aquae.</title>
        <authorList>
            <person name="Mehari Y.T."/>
            <person name="Arivett B.A."/>
            <person name="Farone A.L."/>
            <person name="Gunderson J.H."/>
            <person name="Farone M.B."/>
        </authorList>
    </citation>
    <scope>NUCLEOTIDE SEQUENCE [LARGE SCALE GENOMIC DNA]</scope>
    <source>
        <strain evidence="9">CC99</strain>
    </source>
</reference>
<dbReference type="PANTHER" id="PTHR11108:SF1">
    <property type="entry name" value="FERROCHELATASE, MITOCHONDRIAL"/>
    <property type="match status" value="1"/>
</dbReference>
<dbReference type="GO" id="GO:0046872">
    <property type="term" value="F:metal ion binding"/>
    <property type="evidence" value="ECO:0007669"/>
    <property type="project" value="UniProtKB-KW"/>
</dbReference>
<comment type="similarity">
    <text evidence="1 7 8">Belongs to the ferrochelatase family.</text>
</comment>